<feature type="compositionally biased region" description="Polar residues" evidence="1">
    <location>
        <begin position="28"/>
        <end position="37"/>
    </location>
</feature>
<evidence type="ECO:0000313" key="4">
    <source>
        <dbReference type="Proteomes" id="UP000224080"/>
    </source>
</evidence>
<dbReference type="CDD" id="cd23814">
    <property type="entry name" value="UEV_AKTIP"/>
    <property type="match status" value="1"/>
</dbReference>
<dbReference type="PROSITE" id="PS50127">
    <property type="entry name" value="UBC_2"/>
    <property type="match status" value="1"/>
</dbReference>
<dbReference type="AlphaFoldDB" id="A0A2B7XDY7"/>
<feature type="compositionally biased region" description="Polar residues" evidence="1">
    <location>
        <begin position="166"/>
        <end position="204"/>
    </location>
</feature>
<dbReference type="SUPFAM" id="SSF54495">
    <property type="entry name" value="UBC-like"/>
    <property type="match status" value="1"/>
</dbReference>
<dbReference type="EMBL" id="PDNC01000016">
    <property type="protein sequence ID" value="PGH07155.1"/>
    <property type="molecule type" value="Genomic_DNA"/>
</dbReference>
<gene>
    <name evidence="3" type="ORF">GX51_01942</name>
</gene>
<feature type="compositionally biased region" description="Polar residues" evidence="1">
    <location>
        <begin position="211"/>
        <end position="226"/>
    </location>
</feature>
<name>A0A2B7XDY7_9EURO</name>
<dbReference type="InterPro" id="IPR016135">
    <property type="entry name" value="UBQ-conjugating_enzyme/RWD"/>
</dbReference>
<feature type="compositionally biased region" description="Polar residues" evidence="1">
    <location>
        <begin position="1"/>
        <end position="20"/>
    </location>
</feature>
<dbReference type="STRING" id="2060905.A0A2B7XDY7"/>
<evidence type="ECO:0000256" key="1">
    <source>
        <dbReference type="SAM" id="MobiDB-lite"/>
    </source>
</evidence>
<dbReference type="Gene3D" id="3.10.110.10">
    <property type="entry name" value="Ubiquitin Conjugating Enzyme"/>
    <property type="match status" value="1"/>
</dbReference>
<accession>A0A2B7XDY7</accession>
<dbReference type="OrthoDB" id="5596422at2759"/>
<feature type="domain" description="UBC core" evidence="2">
    <location>
        <begin position="43"/>
        <end position="202"/>
    </location>
</feature>
<feature type="region of interest" description="Disordered" evidence="1">
    <location>
        <begin position="1"/>
        <end position="39"/>
    </location>
</feature>
<proteinExistence type="predicted"/>
<feature type="region of interest" description="Disordered" evidence="1">
    <location>
        <begin position="129"/>
        <end position="247"/>
    </location>
</feature>
<feature type="compositionally biased region" description="Polar residues" evidence="1">
    <location>
        <begin position="129"/>
        <end position="139"/>
    </location>
</feature>
<sequence length="387" mass="41886">MPSPGSTPSKLSSFGGTQSRFPKEHIEPNTSMSSSRLPNIPSLRKQQLRLEFASLKTAPPPGVYVNISATDPTFWSGVIFVQKGPYASAILRFQLRFPSTYPDLPPLVTFTTDIFHPLIVPLTTYTFSTNSPDTDTVSATDEERLPPGGFSLRHGFPHWFGRARRSASNSATQSRNVSGSDQNGTKPTALEQQQSSAGTSESTPDSPPRNPGTSSTGGLDASSTGRVMSHDSHGRVSPLPTGSPYSSSLQVNVPVLKVLNYIRSTFDDEAVLDSIPLEAAGNPGAWHAWRSHRGLGYREGEDGVDASVKKGSLQARRPGEWNWEGVWETRVQAGIETSYLESVLFGSSTRGGASDDLIRFIKLDSDTIGKTKEEIISTQEISEIETS</sequence>
<organism evidence="3 4">
    <name type="scientific">Blastomyces parvus</name>
    <dbReference type="NCBI Taxonomy" id="2060905"/>
    <lineage>
        <taxon>Eukaryota</taxon>
        <taxon>Fungi</taxon>
        <taxon>Dikarya</taxon>
        <taxon>Ascomycota</taxon>
        <taxon>Pezizomycotina</taxon>
        <taxon>Eurotiomycetes</taxon>
        <taxon>Eurotiomycetidae</taxon>
        <taxon>Onygenales</taxon>
        <taxon>Ajellomycetaceae</taxon>
        <taxon>Blastomyces</taxon>
    </lineage>
</organism>
<dbReference type="Proteomes" id="UP000224080">
    <property type="component" value="Unassembled WGS sequence"/>
</dbReference>
<reference evidence="3 4" key="1">
    <citation type="submission" date="2017-10" db="EMBL/GenBank/DDBJ databases">
        <title>Comparative genomics in systemic dimorphic fungi from Ajellomycetaceae.</title>
        <authorList>
            <person name="Munoz J.F."/>
            <person name="Mcewen J.G."/>
            <person name="Clay O.K."/>
            <person name="Cuomo C.A."/>
        </authorList>
    </citation>
    <scope>NUCLEOTIDE SEQUENCE [LARGE SCALE GENOMIC DNA]</scope>
    <source>
        <strain evidence="3 4">UAMH130</strain>
    </source>
</reference>
<comment type="caution">
    <text evidence="3">The sequence shown here is derived from an EMBL/GenBank/DDBJ whole genome shotgun (WGS) entry which is preliminary data.</text>
</comment>
<evidence type="ECO:0000259" key="2">
    <source>
        <dbReference type="PROSITE" id="PS50127"/>
    </source>
</evidence>
<dbReference type="Pfam" id="PF00179">
    <property type="entry name" value="UQ_con"/>
    <property type="match status" value="1"/>
</dbReference>
<evidence type="ECO:0000313" key="3">
    <source>
        <dbReference type="EMBL" id="PGH07155.1"/>
    </source>
</evidence>
<keyword evidence="4" id="KW-1185">Reference proteome</keyword>
<dbReference type="InterPro" id="IPR000608">
    <property type="entry name" value="UBC"/>
</dbReference>
<protein>
    <recommendedName>
        <fullName evidence="2">UBC core domain-containing protein</fullName>
    </recommendedName>
</protein>